<keyword evidence="9" id="KW-0812">Transmembrane</keyword>
<feature type="transmembrane region" description="Helical" evidence="9">
    <location>
        <begin position="365"/>
        <end position="386"/>
    </location>
</feature>
<dbReference type="CDD" id="cd16917">
    <property type="entry name" value="HATPase_UhpB-NarQ-NarX-like"/>
    <property type="match status" value="1"/>
</dbReference>
<name>A0A5M3WC15_9ACTN</name>
<keyword evidence="5" id="KW-0547">Nucleotide-binding</keyword>
<dbReference type="Pfam" id="PF02518">
    <property type="entry name" value="HATPase_c"/>
    <property type="match status" value="1"/>
</dbReference>
<evidence type="ECO:0000256" key="3">
    <source>
        <dbReference type="ARBA" id="ARBA00022553"/>
    </source>
</evidence>
<evidence type="ECO:0000259" key="11">
    <source>
        <dbReference type="Pfam" id="PF07730"/>
    </source>
</evidence>
<dbReference type="EMBL" id="BLAE01000003">
    <property type="protein sequence ID" value="GES06454.1"/>
    <property type="molecule type" value="Genomic_DNA"/>
</dbReference>
<evidence type="ECO:0000259" key="10">
    <source>
        <dbReference type="Pfam" id="PF02518"/>
    </source>
</evidence>
<keyword evidence="13" id="KW-1185">Reference proteome</keyword>
<dbReference type="SUPFAM" id="SSF55874">
    <property type="entry name" value="ATPase domain of HSP90 chaperone/DNA topoisomerase II/histidine kinase"/>
    <property type="match status" value="1"/>
</dbReference>
<dbReference type="Proteomes" id="UP000331127">
    <property type="component" value="Unassembled WGS sequence"/>
</dbReference>
<keyword evidence="8" id="KW-0902">Two-component regulatory system</keyword>
<protein>
    <recommendedName>
        <fullName evidence="2">histidine kinase</fullName>
        <ecNumber evidence="2">2.7.13.3</ecNumber>
    </recommendedName>
</protein>
<evidence type="ECO:0000256" key="6">
    <source>
        <dbReference type="ARBA" id="ARBA00022777"/>
    </source>
</evidence>
<dbReference type="GO" id="GO:0016020">
    <property type="term" value="C:membrane"/>
    <property type="evidence" value="ECO:0007669"/>
    <property type="project" value="InterPro"/>
</dbReference>
<dbReference type="PANTHER" id="PTHR24421:SF10">
    <property type="entry name" value="NITRATE_NITRITE SENSOR PROTEIN NARQ"/>
    <property type="match status" value="1"/>
</dbReference>
<dbReference type="InterPro" id="IPR003594">
    <property type="entry name" value="HATPase_dom"/>
</dbReference>
<keyword evidence="9" id="KW-0472">Membrane</keyword>
<evidence type="ECO:0000256" key="7">
    <source>
        <dbReference type="ARBA" id="ARBA00022840"/>
    </source>
</evidence>
<dbReference type="InterPro" id="IPR050482">
    <property type="entry name" value="Sensor_HK_TwoCompSys"/>
</dbReference>
<keyword evidence="7" id="KW-0067">ATP-binding</keyword>
<evidence type="ECO:0000256" key="1">
    <source>
        <dbReference type="ARBA" id="ARBA00000085"/>
    </source>
</evidence>
<evidence type="ECO:0000313" key="12">
    <source>
        <dbReference type="EMBL" id="GES06454.1"/>
    </source>
</evidence>
<evidence type="ECO:0000256" key="8">
    <source>
        <dbReference type="ARBA" id="ARBA00023012"/>
    </source>
</evidence>
<dbReference type="Pfam" id="PF07730">
    <property type="entry name" value="HisKA_3"/>
    <property type="match status" value="1"/>
</dbReference>
<reference evidence="12 13" key="1">
    <citation type="submission" date="2019-10" db="EMBL/GenBank/DDBJ databases">
        <title>Whole genome shotgun sequence of Acrocarpospora macrocephala NBRC 16266.</title>
        <authorList>
            <person name="Ichikawa N."/>
            <person name="Kimura A."/>
            <person name="Kitahashi Y."/>
            <person name="Komaki H."/>
            <person name="Oguchi A."/>
        </authorList>
    </citation>
    <scope>NUCLEOTIDE SEQUENCE [LARGE SCALE GENOMIC DNA]</scope>
    <source>
        <strain evidence="12 13">NBRC 16266</strain>
    </source>
</reference>
<evidence type="ECO:0000256" key="5">
    <source>
        <dbReference type="ARBA" id="ARBA00022741"/>
    </source>
</evidence>
<keyword evidence="4" id="KW-0808">Transferase</keyword>
<dbReference type="EC" id="2.7.13.3" evidence="2"/>
<evidence type="ECO:0000256" key="2">
    <source>
        <dbReference type="ARBA" id="ARBA00012438"/>
    </source>
</evidence>
<feature type="transmembrane region" description="Helical" evidence="9">
    <location>
        <begin position="39"/>
        <end position="69"/>
    </location>
</feature>
<keyword evidence="6" id="KW-0418">Kinase</keyword>
<accession>A0A5M3WC15</accession>
<comment type="catalytic activity">
    <reaction evidence="1">
        <text>ATP + protein L-histidine = ADP + protein N-phospho-L-histidine.</text>
        <dbReference type="EC" id="2.7.13.3"/>
    </reaction>
</comment>
<dbReference type="GO" id="GO:0005524">
    <property type="term" value="F:ATP binding"/>
    <property type="evidence" value="ECO:0007669"/>
    <property type="project" value="UniProtKB-KW"/>
</dbReference>
<dbReference type="PANTHER" id="PTHR24421">
    <property type="entry name" value="NITRATE/NITRITE SENSOR PROTEIN NARX-RELATED"/>
    <property type="match status" value="1"/>
</dbReference>
<feature type="transmembrane region" description="Helical" evidence="9">
    <location>
        <begin position="90"/>
        <end position="110"/>
    </location>
</feature>
<dbReference type="Gene3D" id="1.20.5.1930">
    <property type="match status" value="1"/>
</dbReference>
<keyword evidence="9" id="KW-1133">Transmembrane helix</keyword>
<evidence type="ECO:0000256" key="4">
    <source>
        <dbReference type="ARBA" id="ARBA00022679"/>
    </source>
</evidence>
<dbReference type="Gene3D" id="3.30.565.10">
    <property type="entry name" value="Histidine kinase-like ATPase, C-terminal domain"/>
    <property type="match status" value="1"/>
</dbReference>
<dbReference type="AlphaFoldDB" id="A0A5M3WC15"/>
<sequence>MAMAIPRVMRSASVAVLVAVVDAAVVFPGWDGWPSAAQVVAIAVVAGLAAWLPVVALLAALVLAVPGGANALLVWTGYQVGRQVVSRSGIVVAAVGSVGCLGVQLFVLSAPPGPVVSRYVIFVALPVVLGRYLAQQRRLVSAREAQRRQSRREQALHERLRIARDVHDSLGHRLSLISIQAAALEVTELPAKQREAVLELAASARQALDDLHELVGTLRDRGMPESRSLGGIDGLAAEFRATGAPVTVLREGVPAALAPAAYRVVEEGLTNAAKHAPGQPVTVSLRAEGDTLLVTVRNPLPAEHRRNANGRTGHGLAGLDERVRLAGGMFHTASSDQEFRLVAMLPLTDAIEEAEPEVPASRRRLWVVALTLTAAAIVILAGPASMLGGLGG</sequence>
<gene>
    <name evidence="12" type="ORF">Amac_000490</name>
</gene>
<evidence type="ECO:0000313" key="13">
    <source>
        <dbReference type="Proteomes" id="UP000331127"/>
    </source>
</evidence>
<dbReference type="InterPro" id="IPR036890">
    <property type="entry name" value="HATPase_C_sf"/>
</dbReference>
<dbReference type="GO" id="GO:0046983">
    <property type="term" value="F:protein dimerization activity"/>
    <property type="evidence" value="ECO:0007669"/>
    <property type="project" value="InterPro"/>
</dbReference>
<proteinExistence type="predicted"/>
<dbReference type="InterPro" id="IPR011712">
    <property type="entry name" value="Sig_transdc_His_kin_sub3_dim/P"/>
</dbReference>
<feature type="domain" description="Signal transduction histidine kinase subgroup 3 dimerisation and phosphoacceptor" evidence="11">
    <location>
        <begin position="158"/>
        <end position="221"/>
    </location>
</feature>
<keyword evidence="3" id="KW-0597">Phosphoprotein</keyword>
<organism evidence="12 13">
    <name type="scientific">Acrocarpospora macrocephala</name>
    <dbReference type="NCBI Taxonomy" id="150177"/>
    <lineage>
        <taxon>Bacteria</taxon>
        <taxon>Bacillati</taxon>
        <taxon>Actinomycetota</taxon>
        <taxon>Actinomycetes</taxon>
        <taxon>Streptosporangiales</taxon>
        <taxon>Streptosporangiaceae</taxon>
        <taxon>Acrocarpospora</taxon>
    </lineage>
</organism>
<feature type="transmembrane region" description="Helical" evidence="9">
    <location>
        <begin position="116"/>
        <end position="134"/>
    </location>
</feature>
<evidence type="ECO:0000256" key="9">
    <source>
        <dbReference type="SAM" id="Phobius"/>
    </source>
</evidence>
<comment type="caution">
    <text evidence="12">The sequence shown here is derived from an EMBL/GenBank/DDBJ whole genome shotgun (WGS) entry which is preliminary data.</text>
</comment>
<dbReference type="GO" id="GO:0000155">
    <property type="term" value="F:phosphorelay sensor kinase activity"/>
    <property type="evidence" value="ECO:0007669"/>
    <property type="project" value="InterPro"/>
</dbReference>
<feature type="domain" description="Histidine kinase/HSP90-like ATPase" evidence="10">
    <location>
        <begin position="260"/>
        <end position="347"/>
    </location>
</feature>